<dbReference type="Proteomes" id="UP000288168">
    <property type="component" value="Unassembled WGS sequence"/>
</dbReference>
<reference evidence="1 2" key="1">
    <citation type="submission" date="2017-06" db="EMBL/GenBank/DDBJ databases">
        <title>Comparative genomic analysis of Ambrosia Fusariam Clade fungi.</title>
        <authorList>
            <person name="Stajich J.E."/>
            <person name="Carrillo J."/>
            <person name="Kijimoto T."/>
            <person name="Eskalen A."/>
            <person name="O'Donnell K."/>
            <person name="Kasson M."/>
        </authorList>
    </citation>
    <scope>NUCLEOTIDE SEQUENCE [LARGE SCALE GENOMIC DNA]</scope>
    <source>
        <strain evidence="1 2">NRRL62584</strain>
    </source>
</reference>
<dbReference type="AlphaFoldDB" id="A0A428PFT2"/>
<keyword evidence="2" id="KW-1185">Reference proteome</keyword>
<accession>A0A428PFT2</accession>
<dbReference type="EMBL" id="NKCI01000143">
    <property type="protein sequence ID" value="RSL51873.1"/>
    <property type="molecule type" value="Genomic_DNA"/>
</dbReference>
<evidence type="ECO:0000313" key="1">
    <source>
        <dbReference type="EMBL" id="RSL51873.1"/>
    </source>
</evidence>
<proteinExistence type="predicted"/>
<sequence>MLTQYQESKRLIRRAFLKAEFMDGLLQNALAVVLFSQQDGPIPKADRKQVQLHVERCSQGQLPDPFHPNDHPTIESLDRLYGRLSTYIEDYITKATSDLVFRLSRLQL</sequence>
<comment type="caution">
    <text evidence="1">The sequence shown here is derived from an EMBL/GenBank/DDBJ whole genome shotgun (WGS) entry which is preliminary data.</text>
</comment>
<name>A0A428PFT2_9HYPO</name>
<gene>
    <name evidence="1" type="ORF">CEP54_011217</name>
</gene>
<evidence type="ECO:0000313" key="2">
    <source>
        <dbReference type="Proteomes" id="UP000288168"/>
    </source>
</evidence>
<protein>
    <submittedName>
        <fullName evidence="1">Uncharacterized protein</fullName>
    </submittedName>
</protein>
<dbReference type="OrthoDB" id="4636359at2759"/>
<organism evidence="1 2">
    <name type="scientific">Fusarium duplospermum</name>
    <dbReference type="NCBI Taxonomy" id="1325734"/>
    <lineage>
        <taxon>Eukaryota</taxon>
        <taxon>Fungi</taxon>
        <taxon>Dikarya</taxon>
        <taxon>Ascomycota</taxon>
        <taxon>Pezizomycotina</taxon>
        <taxon>Sordariomycetes</taxon>
        <taxon>Hypocreomycetidae</taxon>
        <taxon>Hypocreales</taxon>
        <taxon>Nectriaceae</taxon>
        <taxon>Fusarium</taxon>
        <taxon>Fusarium solani species complex</taxon>
    </lineage>
</organism>